<dbReference type="PANTHER" id="PTHR30157">
    <property type="entry name" value="FERRIC REDUCTASE, NADPH-DEPENDENT"/>
    <property type="match status" value="1"/>
</dbReference>
<dbReference type="Pfam" id="PF08021">
    <property type="entry name" value="FAD_binding_9"/>
    <property type="match status" value="1"/>
</dbReference>
<evidence type="ECO:0000313" key="2">
    <source>
        <dbReference type="EMBL" id="MEU8134763.1"/>
    </source>
</evidence>
<gene>
    <name evidence="2" type="ORF">AB0C36_14760</name>
</gene>
<accession>A0ABV3DG77</accession>
<organism evidence="2 3">
    <name type="scientific">Streptodolium elevatio</name>
    <dbReference type="NCBI Taxonomy" id="3157996"/>
    <lineage>
        <taxon>Bacteria</taxon>
        <taxon>Bacillati</taxon>
        <taxon>Actinomycetota</taxon>
        <taxon>Actinomycetes</taxon>
        <taxon>Kitasatosporales</taxon>
        <taxon>Streptomycetaceae</taxon>
        <taxon>Streptodolium</taxon>
    </lineage>
</organism>
<dbReference type="InterPro" id="IPR017938">
    <property type="entry name" value="Riboflavin_synthase-like_b-brl"/>
</dbReference>
<dbReference type="InterPro" id="IPR007037">
    <property type="entry name" value="SIP_rossman_dom"/>
</dbReference>
<dbReference type="InterPro" id="IPR039374">
    <property type="entry name" value="SIP_fam"/>
</dbReference>
<dbReference type="PANTHER" id="PTHR30157:SF0">
    <property type="entry name" value="NADPH-DEPENDENT FERRIC-CHELATE REDUCTASE"/>
    <property type="match status" value="1"/>
</dbReference>
<proteinExistence type="predicted"/>
<dbReference type="Gene3D" id="3.40.50.80">
    <property type="entry name" value="Nucleotide-binding domain of ferredoxin-NADP reductase (FNR) module"/>
    <property type="match status" value="1"/>
</dbReference>
<dbReference type="Gene3D" id="2.40.30.10">
    <property type="entry name" value="Translation factors"/>
    <property type="match status" value="1"/>
</dbReference>
<keyword evidence="3" id="KW-1185">Reference proteome</keyword>
<reference evidence="2 3" key="1">
    <citation type="submission" date="2024-06" db="EMBL/GenBank/DDBJ databases">
        <title>The Natural Products Discovery Center: Release of the First 8490 Sequenced Strains for Exploring Actinobacteria Biosynthetic Diversity.</title>
        <authorList>
            <person name="Kalkreuter E."/>
            <person name="Kautsar S.A."/>
            <person name="Yang D."/>
            <person name="Bader C.D."/>
            <person name="Teijaro C.N."/>
            <person name="Fluegel L."/>
            <person name="Davis C.M."/>
            <person name="Simpson J.R."/>
            <person name="Lauterbach L."/>
            <person name="Steele A.D."/>
            <person name="Gui C."/>
            <person name="Meng S."/>
            <person name="Li G."/>
            <person name="Viehrig K."/>
            <person name="Ye F."/>
            <person name="Su P."/>
            <person name="Kiefer A.F."/>
            <person name="Nichols A."/>
            <person name="Cepeda A.J."/>
            <person name="Yan W."/>
            <person name="Fan B."/>
            <person name="Jiang Y."/>
            <person name="Adhikari A."/>
            <person name="Zheng C.-J."/>
            <person name="Schuster L."/>
            <person name="Cowan T.M."/>
            <person name="Smanski M.J."/>
            <person name="Chevrette M.G."/>
            <person name="De Carvalho L.P.S."/>
            <person name="Shen B."/>
        </authorList>
    </citation>
    <scope>NUCLEOTIDE SEQUENCE [LARGE SCALE GENOMIC DNA]</scope>
    <source>
        <strain evidence="2 3">NPDC048946</strain>
    </source>
</reference>
<dbReference type="CDD" id="cd06193">
    <property type="entry name" value="siderophore_interacting"/>
    <property type="match status" value="1"/>
</dbReference>
<name>A0ABV3DG77_9ACTN</name>
<dbReference type="SUPFAM" id="SSF63380">
    <property type="entry name" value="Riboflavin synthase domain-like"/>
    <property type="match status" value="1"/>
</dbReference>
<dbReference type="EMBL" id="JBEZFP010000031">
    <property type="protein sequence ID" value="MEU8134763.1"/>
    <property type="molecule type" value="Genomic_DNA"/>
</dbReference>
<evidence type="ECO:0000259" key="1">
    <source>
        <dbReference type="PROSITE" id="PS51384"/>
    </source>
</evidence>
<dbReference type="PROSITE" id="PS51384">
    <property type="entry name" value="FAD_FR"/>
    <property type="match status" value="1"/>
</dbReference>
<dbReference type="Proteomes" id="UP001551482">
    <property type="component" value="Unassembled WGS sequence"/>
</dbReference>
<comment type="caution">
    <text evidence="2">The sequence shown here is derived from an EMBL/GenBank/DDBJ whole genome shotgun (WGS) entry which is preliminary data.</text>
</comment>
<dbReference type="InterPro" id="IPR039261">
    <property type="entry name" value="FNR_nucleotide-bd"/>
</dbReference>
<dbReference type="Pfam" id="PF04954">
    <property type="entry name" value="SIP"/>
    <property type="match status" value="1"/>
</dbReference>
<feature type="domain" description="FAD-binding FR-type" evidence="1">
    <location>
        <begin position="8"/>
        <end position="143"/>
    </location>
</feature>
<dbReference type="RefSeq" id="WP_358353687.1">
    <property type="nucleotide sequence ID" value="NZ_JBEZFP010000031.1"/>
</dbReference>
<dbReference type="InterPro" id="IPR017927">
    <property type="entry name" value="FAD-bd_FR_type"/>
</dbReference>
<protein>
    <submittedName>
        <fullName evidence="2">Siderophore-interacting protein</fullName>
    </submittedName>
</protein>
<evidence type="ECO:0000313" key="3">
    <source>
        <dbReference type="Proteomes" id="UP001551482"/>
    </source>
</evidence>
<dbReference type="InterPro" id="IPR013113">
    <property type="entry name" value="SIP_FAD-bd"/>
</dbReference>
<sequence length="284" mass="30992">MGNPEVPFRFFDLHVLRVAQVGPGMVRVTFGGEDLKALVSDGRDQRLKLFLAHEGQDAPIVPVEAGEEWFAAWTAMDANERAVMRTYTVRDARRDPDEMDIDFAMHGDTGPASRWARRAQPGDRVIVIGPSAPDNGGADFNPPEGSEWVLIAADETALPAVEGILRWLPADLPARVWLSVDHAGDKRELLSAAQVDVRWLVRDGGPDTLAAAVEGAELPDGVVYAWIAGEAGMVRAVRRNLVRDRGIDRKAVTFTGYWRRGATDDDLLAESLAGQEPHLPGADE</sequence>